<dbReference type="Pfam" id="PF00967">
    <property type="entry name" value="Barwin"/>
    <property type="match status" value="1"/>
</dbReference>
<dbReference type="Proteomes" id="UP000245699">
    <property type="component" value="Unassembled WGS sequence"/>
</dbReference>
<sequence>MKFFIILLGLASTHFVESGAVANYTAPTKLLEYEGTGANDTDTLVKRNSTRYIGKRDWAGKTYISCDTLKAKLGYLGGRTSALARRAWGIPGVPGNVGVISQAEVFCGFGTYYKTGMGACGGVSKDTDLIVALNSVQYGNHWPNPNKAECCGRCVLIRNETGKTVKARVVDKCPECVHGDLDLSPEAFKALSDLSVGRMKILWEFVSC</sequence>
<dbReference type="CDD" id="cd22191">
    <property type="entry name" value="DPBB_RlpA_EXP_N-like"/>
    <property type="match status" value="1"/>
</dbReference>
<gene>
    <name evidence="4" type="ORF">BB559_004150</name>
</gene>
<dbReference type="Gene3D" id="2.40.40.10">
    <property type="entry name" value="RlpA-like domain"/>
    <property type="match status" value="1"/>
</dbReference>
<evidence type="ECO:0000313" key="5">
    <source>
        <dbReference type="Proteomes" id="UP000245699"/>
    </source>
</evidence>
<evidence type="ECO:0000256" key="1">
    <source>
        <dbReference type="ARBA" id="ARBA00022729"/>
    </source>
</evidence>
<dbReference type="EMBL" id="MBFT01000416">
    <property type="protein sequence ID" value="PVU91418.1"/>
    <property type="molecule type" value="Genomic_DNA"/>
</dbReference>
<dbReference type="SUPFAM" id="SSF50685">
    <property type="entry name" value="Barwin-like endoglucanases"/>
    <property type="match status" value="1"/>
</dbReference>
<organism evidence="4 5">
    <name type="scientific">Furculomyces boomerangus</name>
    <dbReference type="NCBI Taxonomy" id="61424"/>
    <lineage>
        <taxon>Eukaryota</taxon>
        <taxon>Fungi</taxon>
        <taxon>Fungi incertae sedis</taxon>
        <taxon>Zoopagomycota</taxon>
        <taxon>Kickxellomycotina</taxon>
        <taxon>Harpellomycetes</taxon>
        <taxon>Harpellales</taxon>
        <taxon>Harpellaceae</taxon>
        <taxon>Furculomyces</taxon>
    </lineage>
</organism>
<feature type="chain" id="PRO_5015780992" description="Barwin domain-containing protein" evidence="2">
    <location>
        <begin position="19"/>
        <end position="208"/>
    </location>
</feature>
<dbReference type="GO" id="GO:0042742">
    <property type="term" value="P:defense response to bacterium"/>
    <property type="evidence" value="ECO:0007669"/>
    <property type="project" value="InterPro"/>
</dbReference>
<dbReference type="InterPro" id="IPR001153">
    <property type="entry name" value="Barwin_dom"/>
</dbReference>
<dbReference type="OrthoDB" id="406505at2759"/>
<reference evidence="4 5" key="1">
    <citation type="journal article" date="2018" name="MBio">
        <title>Comparative Genomics Reveals the Core Gene Toolbox for the Fungus-Insect Symbiosis.</title>
        <authorList>
            <person name="Wang Y."/>
            <person name="Stata M."/>
            <person name="Wang W."/>
            <person name="Stajich J.E."/>
            <person name="White M.M."/>
            <person name="Moncalvo J.M."/>
        </authorList>
    </citation>
    <scope>NUCLEOTIDE SEQUENCE [LARGE SCALE GENOMIC DNA]</scope>
    <source>
        <strain evidence="4 5">AUS-77-4</strain>
    </source>
</reference>
<keyword evidence="1 2" id="KW-0732">Signal</keyword>
<dbReference type="InterPro" id="IPR051477">
    <property type="entry name" value="Expansin_CellWall"/>
</dbReference>
<comment type="caution">
    <text evidence="4">The sequence shown here is derived from an EMBL/GenBank/DDBJ whole genome shotgun (WGS) entry which is preliminary data.</text>
</comment>
<evidence type="ECO:0000256" key="2">
    <source>
        <dbReference type="SAM" id="SignalP"/>
    </source>
</evidence>
<proteinExistence type="predicted"/>
<dbReference type="GO" id="GO:0050832">
    <property type="term" value="P:defense response to fungus"/>
    <property type="evidence" value="ECO:0007669"/>
    <property type="project" value="InterPro"/>
</dbReference>
<name>A0A2T9YGD5_9FUNG</name>
<protein>
    <recommendedName>
        <fullName evidence="3">Barwin domain-containing protein</fullName>
    </recommendedName>
</protein>
<dbReference type="InterPro" id="IPR036908">
    <property type="entry name" value="RlpA-like_sf"/>
</dbReference>
<feature type="domain" description="Barwin" evidence="3">
    <location>
        <begin position="145"/>
        <end position="208"/>
    </location>
</feature>
<accession>A0A2T9YGD5</accession>
<evidence type="ECO:0000313" key="4">
    <source>
        <dbReference type="EMBL" id="PVU91418.1"/>
    </source>
</evidence>
<dbReference type="PANTHER" id="PTHR31836">
    <property type="match status" value="1"/>
</dbReference>
<keyword evidence="5" id="KW-1185">Reference proteome</keyword>
<dbReference type="AlphaFoldDB" id="A0A2T9YGD5"/>
<evidence type="ECO:0000259" key="3">
    <source>
        <dbReference type="Pfam" id="PF00967"/>
    </source>
</evidence>
<dbReference type="STRING" id="61424.A0A2T9YGD5"/>
<feature type="signal peptide" evidence="2">
    <location>
        <begin position="1"/>
        <end position="18"/>
    </location>
</feature>
<dbReference type="PANTHER" id="PTHR31836:SF28">
    <property type="entry name" value="SRCR DOMAIN-CONTAINING PROTEIN-RELATED"/>
    <property type="match status" value="1"/>
</dbReference>